<dbReference type="PANTHER" id="PTHR10963:SF24">
    <property type="entry name" value="GLYCOSIDASE C21B10.07-RELATED"/>
    <property type="match status" value="1"/>
</dbReference>
<reference evidence="3" key="1">
    <citation type="submission" date="2018-12" db="EMBL/GenBank/DDBJ databases">
        <authorList>
            <person name="Syme R.A."/>
            <person name="Farfan-Caceres L."/>
            <person name="Lichtenzveig J."/>
        </authorList>
    </citation>
    <scope>NUCLEOTIDE SEQUENCE</scope>
    <source>
        <strain evidence="3">Al4</strain>
    </source>
</reference>
<dbReference type="OrthoDB" id="192832at2759"/>
<dbReference type="Pfam" id="PF26113">
    <property type="entry name" value="GH16_XgeA"/>
    <property type="match status" value="1"/>
</dbReference>
<evidence type="ECO:0000313" key="3">
    <source>
        <dbReference type="EMBL" id="KAF9698901.1"/>
    </source>
</evidence>
<sequence length="318" mass="34978">MSLLQYLLCTLLALSFTEAYKLDKKFDASNFLNSFEFINTHDKYTGGCASYVTKDEAISMGLARTIGSQVYLGVDNNSVVDVTPQGGRKSVRIESHDTIDSGIIVADFEHLPANACGMWPAFWLLHDNENNGDYYSEIDIVESVSYLTRNRITLHTNPSQCTMTAQSGTGDVFSTDCDYDTGGCGVTAPYGTFGDSFNQNGGGVWATQIEAGGINIWYFAKSAIPADIKSDSPDPSKWGTPVMSFVPQNCNIRDAWKKMKIIINITFCGEYAGGEAWNDYTECRARTGVASCNDYVAKTPSAFDDVYFLINSIKTYHD</sequence>
<dbReference type="Proteomes" id="UP000651452">
    <property type="component" value="Unassembled WGS sequence"/>
</dbReference>
<dbReference type="EMBL" id="RZGK01000005">
    <property type="protein sequence ID" value="KAF9698901.1"/>
    <property type="molecule type" value="Genomic_DNA"/>
</dbReference>
<comment type="caution">
    <text evidence="3">The sequence shown here is derived from an EMBL/GenBank/DDBJ whole genome shotgun (WGS) entry which is preliminary data.</text>
</comment>
<feature type="signal peptide" evidence="1">
    <location>
        <begin position="1"/>
        <end position="19"/>
    </location>
</feature>
<gene>
    <name evidence="3" type="ORF">EKO04_002963</name>
</gene>
<dbReference type="PROSITE" id="PS51762">
    <property type="entry name" value="GH16_2"/>
    <property type="match status" value="1"/>
</dbReference>
<organism evidence="3 4">
    <name type="scientific">Ascochyta lentis</name>
    <dbReference type="NCBI Taxonomy" id="205686"/>
    <lineage>
        <taxon>Eukaryota</taxon>
        <taxon>Fungi</taxon>
        <taxon>Dikarya</taxon>
        <taxon>Ascomycota</taxon>
        <taxon>Pezizomycotina</taxon>
        <taxon>Dothideomycetes</taxon>
        <taxon>Pleosporomycetidae</taxon>
        <taxon>Pleosporales</taxon>
        <taxon>Pleosporineae</taxon>
        <taxon>Didymellaceae</taxon>
        <taxon>Ascochyta</taxon>
    </lineage>
</organism>
<dbReference type="CDD" id="cd02181">
    <property type="entry name" value="GH16_fungal_Lam16A_glucanase"/>
    <property type="match status" value="1"/>
</dbReference>
<dbReference type="InterPro" id="IPR013320">
    <property type="entry name" value="ConA-like_dom_sf"/>
</dbReference>
<accession>A0A8H7MFP0</accession>
<feature type="chain" id="PRO_5034300837" description="GH16 domain-containing protein" evidence="1">
    <location>
        <begin position="20"/>
        <end position="318"/>
    </location>
</feature>
<dbReference type="Gene3D" id="2.60.120.200">
    <property type="match status" value="1"/>
</dbReference>
<protein>
    <recommendedName>
        <fullName evidence="2">GH16 domain-containing protein</fullName>
    </recommendedName>
</protein>
<reference evidence="3" key="2">
    <citation type="submission" date="2020-09" db="EMBL/GenBank/DDBJ databases">
        <title>Reference genome assembly for Australian Ascochyta lentis isolate Al4.</title>
        <authorList>
            <person name="Lee R.C."/>
            <person name="Farfan-Caceres L.M."/>
            <person name="Debler J.W."/>
            <person name="Williams A.H."/>
            <person name="Henares B.M."/>
        </authorList>
    </citation>
    <scope>NUCLEOTIDE SEQUENCE</scope>
    <source>
        <strain evidence="3">Al4</strain>
    </source>
</reference>
<keyword evidence="4" id="KW-1185">Reference proteome</keyword>
<name>A0A8H7MFP0_9PLEO</name>
<evidence type="ECO:0000256" key="1">
    <source>
        <dbReference type="SAM" id="SignalP"/>
    </source>
</evidence>
<dbReference type="InterPro" id="IPR050546">
    <property type="entry name" value="Glycosyl_Hydrlase_16"/>
</dbReference>
<dbReference type="AlphaFoldDB" id="A0A8H7MFP0"/>
<dbReference type="SUPFAM" id="SSF49899">
    <property type="entry name" value="Concanavalin A-like lectins/glucanases"/>
    <property type="match status" value="1"/>
</dbReference>
<dbReference type="GO" id="GO:0009251">
    <property type="term" value="P:glucan catabolic process"/>
    <property type="evidence" value="ECO:0007669"/>
    <property type="project" value="TreeGrafter"/>
</dbReference>
<dbReference type="PANTHER" id="PTHR10963">
    <property type="entry name" value="GLYCOSYL HYDROLASE-RELATED"/>
    <property type="match status" value="1"/>
</dbReference>
<evidence type="ECO:0000313" key="4">
    <source>
        <dbReference type="Proteomes" id="UP000651452"/>
    </source>
</evidence>
<proteinExistence type="predicted"/>
<dbReference type="GO" id="GO:0004553">
    <property type="term" value="F:hydrolase activity, hydrolyzing O-glycosyl compounds"/>
    <property type="evidence" value="ECO:0007669"/>
    <property type="project" value="InterPro"/>
</dbReference>
<feature type="domain" description="GH16" evidence="2">
    <location>
        <begin position="14"/>
        <end position="280"/>
    </location>
</feature>
<evidence type="ECO:0000259" key="2">
    <source>
        <dbReference type="PROSITE" id="PS51762"/>
    </source>
</evidence>
<dbReference type="InterPro" id="IPR000757">
    <property type="entry name" value="Beta-glucanase-like"/>
</dbReference>
<keyword evidence="1" id="KW-0732">Signal</keyword>